<keyword evidence="1" id="KW-0472">Membrane</keyword>
<evidence type="ECO:0000256" key="1">
    <source>
        <dbReference type="SAM" id="Phobius"/>
    </source>
</evidence>
<proteinExistence type="predicted"/>
<dbReference type="Proteomes" id="UP001500218">
    <property type="component" value="Unassembled WGS sequence"/>
</dbReference>
<dbReference type="Gene3D" id="3.40.50.2300">
    <property type="match status" value="1"/>
</dbReference>
<keyword evidence="1" id="KW-1133">Transmembrane helix</keyword>
<keyword evidence="3" id="KW-1185">Reference proteome</keyword>
<evidence type="ECO:0000313" key="2">
    <source>
        <dbReference type="EMBL" id="GAA1803399.1"/>
    </source>
</evidence>
<comment type="caution">
    <text evidence="2">The sequence shown here is derived from an EMBL/GenBank/DDBJ whole genome shotgun (WGS) entry which is preliminary data.</text>
</comment>
<keyword evidence="1" id="KW-0812">Transmembrane</keyword>
<dbReference type="EMBL" id="BAAALT010000067">
    <property type="protein sequence ID" value="GAA1803399.1"/>
    <property type="molecule type" value="Genomic_DNA"/>
</dbReference>
<protein>
    <recommendedName>
        <fullName evidence="4">BMP family ABC transporter substrate-binding protein</fullName>
    </recommendedName>
</protein>
<reference evidence="2 3" key="1">
    <citation type="journal article" date="2019" name="Int. J. Syst. Evol. Microbiol.">
        <title>The Global Catalogue of Microorganisms (GCM) 10K type strain sequencing project: providing services to taxonomists for standard genome sequencing and annotation.</title>
        <authorList>
            <consortium name="The Broad Institute Genomics Platform"/>
            <consortium name="The Broad Institute Genome Sequencing Center for Infectious Disease"/>
            <person name="Wu L."/>
            <person name="Ma J."/>
        </authorList>
    </citation>
    <scope>NUCLEOTIDE SEQUENCE [LARGE SCALE GENOMIC DNA]</scope>
    <source>
        <strain evidence="2 3">JCM 13250</strain>
    </source>
</reference>
<sequence length="169" mass="17701">MWGTFSARTRWIVVGTASAVVAAVAVWLLWPAAEEPRPREYADVTACLLTDQRGLSDSEAAATWAGMQEASLATKGQVRYLQVAGAQTVDNAATFVGTLMLNRCAVIVGVGPLPREAIAQTAPNHPDQRFMVVGEGSGGANVSTVSAVPANDLRGLISNAIEFFLTAGN</sequence>
<evidence type="ECO:0000313" key="3">
    <source>
        <dbReference type="Proteomes" id="UP001500218"/>
    </source>
</evidence>
<feature type="transmembrane region" description="Helical" evidence="1">
    <location>
        <begin position="12"/>
        <end position="30"/>
    </location>
</feature>
<organism evidence="2 3">
    <name type="scientific">Luedemannella flava</name>
    <dbReference type="NCBI Taxonomy" id="349316"/>
    <lineage>
        <taxon>Bacteria</taxon>
        <taxon>Bacillati</taxon>
        <taxon>Actinomycetota</taxon>
        <taxon>Actinomycetes</taxon>
        <taxon>Micromonosporales</taxon>
        <taxon>Micromonosporaceae</taxon>
        <taxon>Luedemannella</taxon>
    </lineage>
</organism>
<evidence type="ECO:0008006" key="4">
    <source>
        <dbReference type="Google" id="ProtNLM"/>
    </source>
</evidence>
<accession>A0ABN2LYJ6</accession>
<gene>
    <name evidence="2" type="ORF">GCM10009682_26560</name>
</gene>
<name>A0ABN2LYJ6_9ACTN</name>